<accession>A0A409W917</accession>
<evidence type="ECO:0000256" key="1">
    <source>
        <dbReference type="ARBA" id="ARBA00004141"/>
    </source>
</evidence>
<feature type="transmembrane region" description="Helical" evidence="7">
    <location>
        <begin position="50"/>
        <end position="77"/>
    </location>
</feature>
<evidence type="ECO:0000313" key="11">
    <source>
        <dbReference type="Proteomes" id="UP000284842"/>
    </source>
</evidence>
<feature type="domain" description="CNNM transmembrane" evidence="9">
    <location>
        <begin position="46"/>
        <end position="230"/>
    </location>
</feature>
<comment type="subcellular location">
    <subcellularLocation>
        <location evidence="1">Membrane</location>
        <topology evidence="1">Multi-pass membrane protein</topology>
    </subcellularLocation>
</comment>
<organism evidence="10 11">
    <name type="scientific">Panaeolus cyanescens</name>
    <dbReference type="NCBI Taxonomy" id="181874"/>
    <lineage>
        <taxon>Eukaryota</taxon>
        <taxon>Fungi</taxon>
        <taxon>Dikarya</taxon>
        <taxon>Basidiomycota</taxon>
        <taxon>Agaricomycotina</taxon>
        <taxon>Agaricomycetes</taxon>
        <taxon>Agaricomycetidae</taxon>
        <taxon>Agaricales</taxon>
        <taxon>Agaricineae</taxon>
        <taxon>Galeropsidaceae</taxon>
        <taxon>Panaeolus</taxon>
    </lineage>
</organism>
<keyword evidence="8" id="KW-0732">Signal</keyword>
<dbReference type="SUPFAM" id="SSF54631">
    <property type="entry name" value="CBS-domain pair"/>
    <property type="match status" value="1"/>
</dbReference>
<feature type="transmembrane region" description="Helical" evidence="7">
    <location>
        <begin position="135"/>
        <end position="153"/>
    </location>
</feature>
<dbReference type="Pfam" id="PF01595">
    <property type="entry name" value="CNNM"/>
    <property type="match status" value="1"/>
</dbReference>
<reference evidence="10 11" key="1">
    <citation type="journal article" date="2018" name="Evol. Lett.">
        <title>Horizontal gene cluster transfer increased hallucinogenic mushroom diversity.</title>
        <authorList>
            <person name="Reynolds H.T."/>
            <person name="Vijayakumar V."/>
            <person name="Gluck-Thaler E."/>
            <person name="Korotkin H.B."/>
            <person name="Matheny P.B."/>
            <person name="Slot J.C."/>
        </authorList>
    </citation>
    <scope>NUCLEOTIDE SEQUENCE [LARGE SCALE GENOMIC DNA]</scope>
    <source>
        <strain evidence="10 11">2629</strain>
    </source>
</reference>
<feature type="chain" id="PRO_5019377214" description="CNNM transmembrane domain-containing protein" evidence="8">
    <location>
        <begin position="23"/>
        <end position="474"/>
    </location>
</feature>
<dbReference type="InterPro" id="IPR045095">
    <property type="entry name" value="ACDP"/>
</dbReference>
<sequence>MPLNIHRNGLALLVIAIRLVFASPTVWKSISITKNTATVPRPPAEDPAEFWFHVGVSIVLVLAGGVFAGLTLGLMGLDELHLRVLSISSEDPKEKENAQKVLNLLQKGRHWVLVVLLLSNVIVNESLPIFLDNAIGGGVGAILISTAAIGKGSSPIIPQAISVRYGLIVGATCAPLVKFMMYLFAPLAYPIAKLLDFVLGSDKHHTYKKAELKSFLQFHRTGEEPLRDEEISILSGVLELNTKNVQGIMTPLRDAVVLSADDILDHNAVSAILQSGYSRFPVHEPGKPTSFIGLLLIKKLLTYDPHQALPVSAFPLSILPEAHPSVNCFQALHYFQTGRAHLLLVSRTPGKAGGALGIVTLEDIIEEILTEEIVDETDQYRDNLTKTRARRSTTSLIMQGIVERRRRLSSIELDWANESTTLLSHINGRSISLDTSVIRKYDFSDLDLVGSAMGAAANGQRRAGLVSMHEGGGR</sequence>
<evidence type="ECO:0000256" key="3">
    <source>
        <dbReference type="ARBA" id="ARBA00022737"/>
    </source>
</evidence>
<keyword evidence="5 6" id="KW-0472">Membrane</keyword>
<gene>
    <name evidence="10" type="ORF">CVT24_010072</name>
</gene>
<evidence type="ECO:0000256" key="6">
    <source>
        <dbReference type="PROSITE-ProRule" id="PRU01193"/>
    </source>
</evidence>
<evidence type="ECO:0000256" key="7">
    <source>
        <dbReference type="SAM" id="Phobius"/>
    </source>
</evidence>
<dbReference type="InterPro" id="IPR046342">
    <property type="entry name" value="CBS_dom_sf"/>
</dbReference>
<dbReference type="InParanoid" id="A0A409W917"/>
<keyword evidence="3" id="KW-0677">Repeat</keyword>
<evidence type="ECO:0000256" key="2">
    <source>
        <dbReference type="ARBA" id="ARBA00022692"/>
    </source>
</evidence>
<dbReference type="InterPro" id="IPR002550">
    <property type="entry name" value="CNNM"/>
</dbReference>
<dbReference type="Proteomes" id="UP000284842">
    <property type="component" value="Unassembled WGS sequence"/>
</dbReference>
<evidence type="ECO:0000256" key="4">
    <source>
        <dbReference type="ARBA" id="ARBA00022989"/>
    </source>
</evidence>
<evidence type="ECO:0000259" key="9">
    <source>
        <dbReference type="PROSITE" id="PS51846"/>
    </source>
</evidence>
<dbReference type="EMBL" id="NHTK01005709">
    <property type="protein sequence ID" value="PPQ74998.1"/>
    <property type="molecule type" value="Genomic_DNA"/>
</dbReference>
<dbReference type="FunFam" id="3.10.580.10:FF:000006">
    <property type="entry name" value="DUF21 and CBS domain protein"/>
    <property type="match status" value="1"/>
</dbReference>
<dbReference type="GO" id="GO:0030026">
    <property type="term" value="P:intracellular manganese ion homeostasis"/>
    <property type="evidence" value="ECO:0007669"/>
    <property type="project" value="TreeGrafter"/>
</dbReference>
<dbReference type="PROSITE" id="PS51846">
    <property type="entry name" value="CNNM"/>
    <property type="match status" value="1"/>
</dbReference>
<keyword evidence="2 6" id="KW-0812">Transmembrane</keyword>
<evidence type="ECO:0000313" key="10">
    <source>
        <dbReference type="EMBL" id="PPQ74998.1"/>
    </source>
</evidence>
<dbReference type="PANTHER" id="PTHR12064:SF97">
    <property type="entry name" value="METAL TRANSPORTER CNNM-5"/>
    <property type="match status" value="1"/>
</dbReference>
<evidence type="ECO:0000256" key="8">
    <source>
        <dbReference type="SAM" id="SignalP"/>
    </source>
</evidence>
<dbReference type="STRING" id="181874.A0A409W917"/>
<dbReference type="GO" id="GO:0005737">
    <property type="term" value="C:cytoplasm"/>
    <property type="evidence" value="ECO:0007669"/>
    <property type="project" value="TreeGrafter"/>
</dbReference>
<dbReference type="Gene3D" id="3.10.580.10">
    <property type="entry name" value="CBS-domain"/>
    <property type="match status" value="1"/>
</dbReference>
<comment type="caution">
    <text evidence="10">The sequence shown here is derived from an EMBL/GenBank/DDBJ whole genome shotgun (WGS) entry which is preliminary data.</text>
</comment>
<dbReference type="OrthoDB" id="5353557at2759"/>
<feature type="signal peptide" evidence="8">
    <location>
        <begin position="1"/>
        <end position="22"/>
    </location>
</feature>
<dbReference type="PANTHER" id="PTHR12064">
    <property type="entry name" value="METAL TRANSPORTER CNNM"/>
    <property type="match status" value="1"/>
</dbReference>
<keyword evidence="4 6" id="KW-1133">Transmembrane helix</keyword>
<feature type="transmembrane region" description="Helical" evidence="7">
    <location>
        <begin position="165"/>
        <end position="185"/>
    </location>
</feature>
<proteinExistence type="predicted"/>
<keyword evidence="11" id="KW-1185">Reference proteome</keyword>
<dbReference type="GO" id="GO:0016020">
    <property type="term" value="C:membrane"/>
    <property type="evidence" value="ECO:0007669"/>
    <property type="project" value="UniProtKB-SubCell"/>
</dbReference>
<dbReference type="AlphaFoldDB" id="A0A409W917"/>
<evidence type="ECO:0000256" key="5">
    <source>
        <dbReference type="ARBA" id="ARBA00023136"/>
    </source>
</evidence>
<protein>
    <recommendedName>
        <fullName evidence="9">CNNM transmembrane domain-containing protein</fullName>
    </recommendedName>
</protein>
<name>A0A409W917_9AGAR</name>
<dbReference type="GO" id="GO:0010960">
    <property type="term" value="P:magnesium ion homeostasis"/>
    <property type="evidence" value="ECO:0007669"/>
    <property type="project" value="InterPro"/>
</dbReference>